<keyword evidence="2" id="KW-1185">Reference proteome</keyword>
<proteinExistence type="predicted"/>
<dbReference type="STRING" id="1245469.S58_50500"/>
<dbReference type="SUPFAM" id="SSF54909">
    <property type="entry name" value="Dimeric alpha+beta barrel"/>
    <property type="match status" value="1"/>
</dbReference>
<dbReference type="EMBL" id="AP012603">
    <property type="protein sequence ID" value="BAM91029.1"/>
    <property type="molecule type" value="Genomic_DNA"/>
</dbReference>
<dbReference type="RefSeq" id="WP_015668118.1">
    <property type="nucleotide sequence ID" value="NC_020453.1"/>
</dbReference>
<dbReference type="OrthoDB" id="1550774at2"/>
<evidence type="ECO:0000313" key="1">
    <source>
        <dbReference type="EMBL" id="BAM91029.1"/>
    </source>
</evidence>
<sequence>MNVYVSVTGFRPHRGITRLVRFWWHTLRAVRQARAASGNLRVALRPVNGIYHTLTVWTDEASMRAYVKSGAHRRAMIGFRDLGAGKTLGFVSDAEPSWDIAYARWQREARDV</sequence>
<gene>
    <name evidence="1" type="ORF">S58_50500</name>
</gene>
<evidence type="ECO:0000313" key="2">
    <source>
        <dbReference type="Proteomes" id="UP000011841"/>
    </source>
</evidence>
<reference evidence="1 2" key="1">
    <citation type="journal article" date="2013" name="Appl. Environ. Microbiol.">
        <title>Genome analysis suggests that the soil oligotrophic bacterium Agromonas oligotrophica (Bradyrhizobium oligotrophicum) is a nitrogen-fixing symbiont of Aeschynomene indica.</title>
        <authorList>
            <person name="Okubo T."/>
            <person name="Fukushima S."/>
            <person name="Itakura M."/>
            <person name="Oshima K."/>
            <person name="Longtonglang A."/>
            <person name="Teaumroong N."/>
            <person name="Mitsui H."/>
            <person name="Hattori M."/>
            <person name="Hattori R."/>
            <person name="Hattori T."/>
            <person name="Minamisawa K."/>
        </authorList>
    </citation>
    <scope>NUCLEOTIDE SEQUENCE [LARGE SCALE GENOMIC DNA]</scope>
    <source>
        <strain evidence="1 2">S58</strain>
    </source>
</reference>
<dbReference type="Proteomes" id="UP000011841">
    <property type="component" value="Chromosome"/>
</dbReference>
<dbReference type="PATRIC" id="fig|1245469.3.peg.5165"/>
<dbReference type="HOGENOM" id="CLU_140305_1_0_5"/>
<dbReference type="KEGG" id="aol:S58_50500"/>
<dbReference type="InterPro" id="IPR011008">
    <property type="entry name" value="Dimeric_a/b-barrel"/>
</dbReference>
<dbReference type="AlphaFoldDB" id="M4ZB78"/>
<dbReference type="eggNOG" id="ENOG5032XIW">
    <property type="taxonomic scope" value="Bacteria"/>
</dbReference>
<accession>M4ZB78</accession>
<protein>
    <recommendedName>
        <fullName evidence="3">ABM domain-containing protein</fullName>
    </recommendedName>
</protein>
<evidence type="ECO:0008006" key="3">
    <source>
        <dbReference type="Google" id="ProtNLM"/>
    </source>
</evidence>
<organism evidence="1 2">
    <name type="scientific">Bradyrhizobium oligotrophicum S58</name>
    <dbReference type="NCBI Taxonomy" id="1245469"/>
    <lineage>
        <taxon>Bacteria</taxon>
        <taxon>Pseudomonadati</taxon>
        <taxon>Pseudomonadota</taxon>
        <taxon>Alphaproteobacteria</taxon>
        <taxon>Hyphomicrobiales</taxon>
        <taxon>Nitrobacteraceae</taxon>
        <taxon>Bradyrhizobium</taxon>
    </lineage>
</organism>
<name>M4ZB78_9BRAD</name>
<dbReference type="GeneID" id="301818812"/>